<dbReference type="AlphaFoldDB" id="A0A345T2H4"/>
<proteinExistence type="predicted"/>
<dbReference type="KEGG" id="stri:C7M71_025075"/>
<reference evidence="3" key="1">
    <citation type="submission" date="2018-07" db="EMBL/GenBank/DDBJ databases">
        <title>Streptacidiphilus bronchialis DSM 106435 chromosome.</title>
        <authorList>
            <person name="Batra D."/>
            <person name="Gulvik C.A."/>
        </authorList>
    </citation>
    <scope>NUCLEOTIDE SEQUENCE [LARGE SCALE GENOMIC DNA]</scope>
    <source>
        <strain evidence="3">DSM 106435</strain>
    </source>
</reference>
<dbReference type="RefSeq" id="WP_111489032.1">
    <property type="nucleotide sequence ID" value="NZ_CP031264.1"/>
</dbReference>
<accession>A0A345T2H4</accession>
<protein>
    <submittedName>
        <fullName evidence="2">Alpha/beta hydrolase</fullName>
    </submittedName>
</protein>
<evidence type="ECO:0000259" key="1">
    <source>
        <dbReference type="Pfam" id="PF12146"/>
    </source>
</evidence>
<dbReference type="Gene3D" id="3.40.50.1820">
    <property type="entry name" value="alpha/beta hydrolase"/>
    <property type="match status" value="1"/>
</dbReference>
<dbReference type="InterPro" id="IPR022742">
    <property type="entry name" value="Hydrolase_4"/>
</dbReference>
<feature type="domain" description="Serine aminopeptidase S33" evidence="1">
    <location>
        <begin position="15"/>
        <end position="226"/>
    </location>
</feature>
<dbReference type="GO" id="GO:0016787">
    <property type="term" value="F:hydrolase activity"/>
    <property type="evidence" value="ECO:0007669"/>
    <property type="project" value="UniProtKB-KW"/>
</dbReference>
<dbReference type="OrthoDB" id="9806902at2"/>
<keyword evidence="3" id="KW-1185">Reference proteome</keyword>
<dbReference type="EMBL" id="CP031264">
    <property type="protein sequence ID" value="AXI80179.1"/>
    <property type="molecule type" value="Genomic_DNA"/>
</dbReference>
<dbReference type="Proteomes" id="UP000249340">
    <property type="component" value="Chromosome"/>
</dbReference>
<dbReference type="InterPro" id="IPR029058">
    <property type="entry name" value="AB_hydrolase_fold"/>
</dbReference>
<organism evidence="2 3">
    <name type="scientific">Peterkaempfera bronchialis</name>
    <dbReference type="NCBI Taxonomy" id="2126346"/>
    <lineage>
        <taxon>Bacteria</taxon>
        <taxon>Bacillati</taxon>
        <taxon>Actinomycetota</taxon>
        <taxon>Actinomycetes</taxon>
        <taxon>Kitasatosporales</taxon>
        <taxon>Streptomycetaceae</taxon>
        <taxon>Peterkaempfera</taxon>
    </lineage>
</organism>
<keyword evidence="2" id="KW-0378">Hydrolase</keyword>
<dbReference type="SUPFAM" id="SSF53474">
    <property type="entry name" value="alpha/beta-Hydrolases"/>
    <property type="match status" value="1"/>
</dbReference>
<evidence type="ECO:0000313" key="3">
    <source>
        <dbReference type="Proteomes" id="UP000249340"/>
    </source>
</evidence>
<name>A0A345T2H4_9ACTN</name>
<sequence length="257" mass="26846">MTEYSDYHGPEGLRTRGTILVVPGRGETRATYARFGRRLAADAYRVRVIDAPALDADDPTASLAGFADRLADAVKGTAAEDGVIRPLVLVGADSGAAAIAALLGSAETPGGQPDAVVLAGLPGQAAGTTEAVGTWDEELDVRTSCPAHRGTLTQDSRVRRGSLNDAVPDAVLIAALDSEAAVPALLLIGDADPLADHEALARTAKSLPRARLSVVHGARHDVLNDLQHRSVAAETVTFLETLRNELRPLITVRSSAW</sequence>
<dbReference type="Pfam" id="PF12146">
    <property type="entry name" value="Hydrolase_4"/>
    <property type="match status" value="1"/>
</dbReference>
<gene>
    <name evidence="2" type="ORF">C7M71_025075</name>
</gene>
<evidence type="ECO:0000313" key="2">
    <source>
        <dbReference type="EMBL" id="AXI80179.1"/>
    </source>
</evidence>